<dbReference type="InterPro" id="IPR017850">
    <property type="entry name" value="Alkaline_phosphatase_core_sf"/>
</dbReference>
<dbReference type="InterPro" id="IPR011990">
    <property type="entry name" value="TPR-like_helical_dom_sf"/>
</dbReference>
<dbReference type="Gene3D" id="3.40.720.10">
    <property type="entry name" value="Alkaline Phosphatase, subunit A"/>
    <property type="match status" value="1"/>
</dbReference>
<organism evidence="3 4">
    <name type="scientific">Haloferula luteola</name>
    <dbReference type="NCBI Taxonomy" id="595692"/>
    <lineage>
        <taxon>Bacteria</taxon>
        <taxon>Pseudomonadati</taxon>
        <taxon>Verrucomicrobiota</taxon>
        <taxon>Verrucomicrobiia</taxon>
        <taxon>Verrucomicrobiales</taxon>
        <taxon>Verrucomicrobiaceae</taxon>
        <taxon>Haloferula</taxon>
    </lineage>
</organism>
<dbReference type="InterPro" id="IPR019734">
    <property type="entry name" value="TPR_rpt"/>
</dbReference>
<dbReference type="RefSeq" id="WP_184018638.1">
    <property type="nucleotide sequence ID" value="NZ_JACHFD010000010.1"/>
</dbReference>
<dbReference type="SUPFAM" id="SSF53649">
    <property type="entry name" value="Alkaline phosphatase-like"/>
    <property type="match status" value="1"/>
</dbReference>
<dbReference type="Pfam" id="PF13432">
    <property type="entry name" value="TPR_16"/>
    <property type="match status" value="1"/>
</dbReference>
<gene>
    <name evidence="3" type="ORF">HNR46_002219</name>
</gene>
<dbReference type="PROSITE" id="PS50005">
    <property type="entry name" value="TPR"/>
    <property type="match status" value="1"/>
</dbReference>
<feature type="coiled-coil region" evidence="2">
    <location>
        <begin position="574"/>
        <end position="601"/>
    </location>
</feature>
<proteinExistence type="predicted"/>
<evidence type="ECO:0000313" key="3">
    <source>
        <dbReference type="EMBL" id="MBB5351978.1"/>
    </source>
</evidence>
<evidence type="ECO:0000256" key="1">
    <source>
        <dbReference type="PROSITE-ProRule" id="PRU00339"/>
    </source>
</evidence>
<dbReference type="Proteomes" id="UP000557717">
    <property type="component" value="Unassembled WGS sequence"/>
</dbReference>
<keyword evidence="4" id="KW-1185">Reference proteome</keyword>
<protein>
    <submittedName>
        <fullName evidence="3">Tetratricopeptide (TPR) repeat protein</fullName>
    </submittedName>
</protein>
<reference evidence="3 4" key="1">
    <citation type="submission" date="2020-08" db="EMBL/GenBank/DDBJ databases">
        <title>Genomic Encyclopedia of Type Strains, Phase IV (KMG-IV): sequencing the most valuable type-strain genomes for metagenomic binning, comparative biology and taxonomic classification.</title>
        <authorList>
            <person name="Goeker M."/>
        </authorList>
    </citation>
    <scope>NUCLEOTIDE SEQUENCE [LARGE SCALE GENOMIC DNA]</scope>
    <source>
        <strain evidence="3 4">YC6886</strain>
    </source>
</reference>
<evidence type="ECO:0000256" key="2">
    <source>
        <dbReference type="SAM" id="Coils"/>
    </source>
</evidence>
<comment type="caution">
    <text evidence="3">The sequence shown here is derived from an EMBL/GenBank/DDBJ whole genome shotgun (WGS) entry which is preliminary data.</text>
</comment>
<dbReference type="Gene3D" id="1.25.40.10">
    <property type="entry name" value="Tetratricopeptide repeat domain"/>
    <property type="match status" value="2"/>
</dbReference>
<name>A0A840VBC0_9BACT</name>
<keyword evidence="2" id="KW-0175">Coiled coil</keyword>
<keyword evidence="1" id="KW-0802">TPR repeat</keyword>
<feature type="repeat" description="TPR" evidence="1">
    <location>
        <begin position="520"/>
        <end position="553"/>
    </location>
</feature>
<dbReference type="SUPFAM" id="SSF48452">
    <property type="entry name" value="TPR-like"/>
    <property type="match status" value="1"/>
</dbReference>
<dbReference type="AlphaFoldDB" id="A0A840VBC0"/>
<dbReference type="EMBL" id="JACHFD010000010">
    <property type="protein sequence ID" value="MBB5351978.1"/>
    <property type="molecule type" value="Genomic_DNA"/>
</dbReference>
<accession>A0A840VBC0</accession>
<sequence length="786" mass="87194">MKRSLLIVVEGLGAGAEECAMAKEWLKGVGSCAPSPRVHRVSGVSCPSRWGNLATLMTGVSPDQHGVLSTQIPTVDGVCLRSIVAQDRQAPAFWERLDQAGVRTWSVGWPSVVGAHLIHGAAIDREFGNDRIPLEPESRSRLVVPAREYPQVAECWMKSAELRVDELAAFVPRWQEVDQSRDPLLAQVAGVVSRCVSQHAAFLEGPQESGSEVSSWVVSLPLEFKRLVLRRAPPSLESLVEAGWALVGAMVTSLSQQMGDGDLMWLVGLPDPDPGGFTDVPGILLSAGDDADGCVWEGALALTQLADHLLKRHGAEPVALQRERALFGAELPEGIHLSECALPVARWWVERVRLAGLTLARQREWERAIPYFERVLAWRPDAVDGLVQLIEAQYFAGDYRSALENAKDLQLVSGPDDLRSSLIRAGLEAATGNLLLAHQILEKVPEQTPSELQLGVFYARVLVHLRIWDQAESLLGELIKTSPERPDLWILQARCLLGRGELLEACTASYQALLMDSTQAEAHEIRGMAFLQLGMLNEAWKAWWDAVRLQPDRRRIWGQLRSLGLRMGVDAESLAEIESSYQAARDRAREQQERVVEMAQARLDSKGPSAVERHQGRSLPTVQVDAGRVYGVIVPSGVDPRWVAWQLERLSEGLAGRLLEHDVSRPDDCVPDLPEDRVHIMPAAWLYRLPRSQGYHLIMMDREGVEILRDRKHLPNQWQWLPQLDLEEALARERAALLHFGEISPNLQLSRVAFDSGVPGERMADEGRVLSRWLVSVARHLGAVAT</sequence>
<evidence type="ECO:0000313" key="4">
    <source>
        <dbReference type="Proteomes" id="UP000557717"/>
    </source>
</evidence>